<dbReference type="PANTHER" id="PTHR13865">
    <property type="entry name" value="TIGHT JUNCTION PROTEIN"/>
    <property type="match status" value="1"/>
</dbReference>
<feature type="compositionally biased region" description="Basic and acidic residues" evidence="1">
    <location>
        <begin position="89"/>
        <end position="105"/>
    </location>
</feature>
<comment type="caution">
    <text evidence="3">The sequence shown here is derived from an EMBL/GenBank/DDBJ whole genome shotgun (WGS) entry which is preliminary data.</text>
</comment>
<feature type="domain" description="PDZ" evidence="2">
    <location>
        <begin position="401"/>
        <end position="487"/>
    </location>
</feature>
<feature type="compositionally biased region" description="Basic and acidic residues" evidence="1">
    <location>
        <begin position="800"/>
        <end position="821"/>
    </location>
</feature>
<keyword evidence="4" id="KW-1185">Reference proteome</keyword>
<dbReference type="EMBL" id="CAKOGP040000001">
    <property type="protein sequence ID" value="CAJ1900259.1"/>
    <property type="molecule type" value="Genomic_DNA"/>
</dbReference>
<feature type="domain" description="PDZ" evidence="2">
    <location>
        <begin position="535"/>
        <end position="618"/>
    </location>
</feature>
<dbReference type="GO" id="GO:0050839">
    <property type="term" value="F:cell adhesion molecule binding"/>
    <property type="evidence" value="ECO:0007669"/>
    <property type="project" value="TreeGrafter"/>
</dbReference>
<feature type="region of interest" description="Disordered" evidence="1">
    <location>
        <begin position="26"/>
        <end position="118"/>
    </location>
</feature>
<dbReference type="PROSITE" id="PS50106">
    <property type="entry name" value="PDZ"/>
    <property type="match status" value="4"/>
</dbReference>
<dbReference type="Pfam" id="PF00595">
    <property type="entry name" value="PDZ"/>
    <property type="match status" value="2"/>
</dbReference>
<reference evidence="3" key="1">
    <citation type="submission" date="2023-08" db="EMBL/GenBank/DDBJ databases">
        <authorList>
            <person name="Audoor S."/>
            <person name="Bilcke G."/>
        </authorList>
    </citation>
    <scope>NUCLEOTIDE SEQUENCE</scope>
</reference>
<feature type="domain" description="PDZ" evidence="2">
    <location>
        <begin position="713"/>
        <end position="794"/>
    </location>
</feature>
<proteinExistence type="predicted"/>
<feature type="domain" description="PDZ" evidence="2">
    <location>
        <begin position="192"/>
        <end position="277"/>
    </location>
</feature>
<feature type="compositionally biased region" description="Basic and acidic residues" evidence="1">
    <location>
        <begin position="630"/>
        <end position="648"/>
    </location>
</feature>
<dbReference type="InterPro" id="IPR036034">
    <property type="entry name" value="PDZ_sf"/>
</dbReference>
<dbReference type="InterPro" id="IPR001478">
    <property type="entry name" value="PDZ"/>
</dbReference>
<feature type="compositionally biased region" description="Polar residues" evidence="1">
    <location>
        <begin position="681"/>
        <end position="696"/>
    </location>
</feature>
<dbReference type="GO" id="GO:0005886">
    <property type="term" value="C:plasma membrane"/>
    <property type="evidence" value="ECO:0007669"/>
    <property type="project" value="TreeGrafter"/>
</dbReference>
<feature type="compositionally biased region" description="Polar residues" evidence="1">
    <location>
        <begin position="61"/>
        <end position="77"/>
    </location>
</feature>
<protein>
    <recommendedName>
        <fullName evidence="2">PDZ domain-containing protein</fullName>
    </recommendedName>
</protein>
<dbReference type="PANTHER" id="PTHR13865:SF28">
    <property type="entry name" value="POLYCHAETOID, ISOFORM O"/>
    <property type="match status" value="1"/>
</dbReference>
<evidence type="ECO:0000256" key="1">
    <source>
        <dbReference type="SAM" id="MobiDB-lite"/>
    </source>
</evidence>
<evidence type="ECO:0000259" key="2">
    <source>
        <dbReference type="PROSITE" id="PS50106"/>
    </source>
</evidence>
<organism evidence="3 4">
    <name type="scientific">Cylindrotheca closterium</name>
    <dbReference type="NCBI Taxonomy" id="2856"/>
    <lineage>
        <taxon>Eukaryota</taxon>
        <taxon>Sar</taxon>
        <taxon>Stramenopiles</taxon>
        <taxon>Ochrophyta</taxon>
        <taxon>Bacillariophyta</taxon>
        <taxon>Bacillariophyceae</taxon>
        <taxon>Bacillariophycidae</taxon>
        <taxon>Bacillariales</taxon>
        <taxon>Bacillariaceae</taxon>
        <taxon>Cylindrotheca</taxon>
    </lineage>
</organism>
<gene>
    <name evidence="3" type="ORF">CYCCA115_LOCUS299</name>
</gene>
<dbReference type="Proteomes" id="UP001295423">
    <property type="component" value="Unassembled WGS sequence"/>
</dbReference>
<feature type="compositionally biased region" description="Acidic residues" evidence="1">
    <location>
        <begin position="36"/>
        <end position="51"/>
    </location>
</feature>
<dbReference type="SUPFAM" id="SSF50156">
    <property type="entry name" value="PDZ domain-like"/>
    <property type="match status" value="4"/>
</dbReference>
<dbReference type="GO" id="GO:0150105">
    <property type="term" value="P:protein localization to cell-cell junction"/>
    <property type="evidence" value="ECO:0007669"/>
    <property type="project" value="TreeGrafter"/>
</dbReference>
<dbReference type="CDD" id="cd00136">
    <property type="entry name" value="PDZ_canonical"/>
    <property type="match status" value="2"/>
</dbReference>
<feature type="region of interest" description="Disordered" evidence="1">
    <location>
        <begin position="793"/>
        <end position="821"/>
    </location>
</feature>
<feature type="region of interest" description="Disordered" evidence="1">
    <location>
        <begin position="625"/>
        <end position="648"/>
    </location>
</feature>
<dbReference type="AlphaFoldDB" id="A0AAD2FF26"/>
<dbReference type="GO" id="GO:0098609">
    <property type="term" value="P:cell-cell adhesion"/>
    <property type="evidence" value="ECO:0007669"/>
    <property type="project" value="TreeGrafter"/>
</dbReference>
<evidence type="ECO:0000313" key="4">
    <source>
        <dbReference type="Proteomes" id="UP001295423"/>
    </source>
</evidence>
<name>A0AAD2FF26_9STRA</name>
<sequence>MMNQQNNPHVTTMINPDGTVTVRRKILNPDGSFTIQEEELPSGDQQEEDESPEVHLHDASDSVSSITDMKTTISASSSKDDVFAGIEDSPLRPKRQNEPSPEKASKLRTSTPPHNSDGNMHQWAPTAYQGVMPPAGEFNNETFVEQPRFQPNDASRHIAPPSPVYDDGFRHLRESGPLLDTPSVAQLDAPVTVTVFKKNMDDRIGINVGLSRVDHKDRLVVTKISPNGLLSDSAIEEGDVIMSINSHSFLDNPHTEDALAIVTQSLGIIAFEVLKRGKTNGERASSPARVRTTEKAMRGAGKVVTSEVLNEDGSLTIIVDEIDENGERIHREIRRERYNADNGEVLRPQFGADPSLLPAKMQLTEEDRYHFDDHRYMYQSTPVPEHSMQHSRRRKPPKQKKIVVNKTDKFQKLGIKLELHEGDTNILLVTGIHPSGLIAAAQSSLVVGDMIVSINGFDFMDNASLEIANTIIRNSTGEITLYAIDGEDDLDGFSKETSVTEPETPFSSSADFRNEMTFDEGSYGGSIGNYMASKVVRITKSDPSESIGLKLVQQRSHWGRMLVVLEVFGKAVQSGIEVGDAILAINGVNFRGKPDPLRAELVLRKATNVVVIEIQRLSGMNVALPAPRNKKAERPDKRAPEPKNSMDSRISKSIDQFDATFQTHMSLKSNEAVRSKRTVGPGQSNERTLPKTTPNNVDVLRPQFIPPKSKTIIVRVKKESPQQDVGLKVEAINGVLYVSKISLQGLLVGKSIVPGDIILSINNKWFLEYPSVADAEAQLRKPTKLFVIEVKKSPASPTGSDDKKLKWHERIQCNKRSGEDV</sequence>
<feature type="region of interest" description="Disordered" evidence="1">
    <location>
        <begin position="670"/>
        <end position="697"/>
    </location>
</feature>
<dbReference type="GO" id="GO:0045216">
    <property type="term" value="P:cell-cell junction organization"/>
    <property type="evidence" value="ECO:0007669"/>
    <property type="project" value="TreeGrafter"/>
</dbReference>
<accession>A0AAD2FF26</accession>
<dbReference type="SMART" id="SM00228">
    <property type="entry name" value="PDZ"/>
    <property type="match status" value="4"/>
</dbReference>
<dbReference type="GO" id="GO:0005923">
    <property type="term" value="C:bicellular tight junction"/>
    <property type="evidence" value="ECO:0007669"/>
    <property type="project" value="TreeGrafter"/>
</dbReference>
<feature type="compositionally biased region" description="Polar residues" evidence="1">
    <location>
        <begin position="107"/>
        <end position="118"/>
    </location>
</feature>
<dbReference type="Gene3D" id="2.30.42.10">
    <property type="match status" value="3"/>
</dbReference>
<evidence type="ECO:0000313" key="3">
    <source>
        <dbReference type="EMBL" id="CAJ1900259.1"/>
    </source>
</evidence>